<evidence type="ECO:0008006" key="4">
    <source>
        <dbReference type="Google" id="ProtNLM"/>
    </source>
</evidence>
<feature type="region of interest" description="Disordered" evidence="1">
    <location>
        <begin position="94"/>
        <end position="139"/>
    </location>
</feature>
<keyword evidence="3" id="KW-1185">Reference proteome</keyword>
<accession>A0AAD5V141</accession>
<dbReference type="Proteomes" id="UP001212997">
    <property type="component" value="Unassembled WGS sequence"/>
</dbReference>
<protein>
    <recommendedName>
        <fullName evidence="4">SHSP domain-containing protein</fullName>
    </recommendedName>
</protein>
<evidence type="ECO:0000313" key="3">
    <source>
        <dbReference type="Proteomes" id="UP001212997"/>
    </source>
</evidence>
<name>A0AAD5V141_9APHY</name>
<gene>
    <name evidence="2" type="ORF">NLI96_g6406</name>
</gene>
<dbReference type="EMBL" id="JANAWD010000233">
    <property type="protein sequence ID" value="KAJ3483308.1"/>
    <property type="molecule type" value="Genomic_DNA"/>
</dbReference>
<dbReference type="AlphaFoldDB" id="A0AAD5V141"/>
<comment type="caution">
    <text evidence="2">The sequence shown here is derived from an EMBL/GenBank/DDBJ whole genome shotgun (WGS) entry which is preliminary data.</text>
</comment>
<proteinExistence type="predicted"/>
<evidence type="ECO:0000256" key="1">
    <source>
        <dbReference type="SAM" id="MobiDB-lite"/>
    </source>
</evidence>
<organism evidence="2 3">
    <name type="scientific">Meripilus lineatus</name>
    <dbReference type="NCBI Taxonomy" id="2056292"/>
    <lineage>
        <taxon>Eukaryota</taxon>
        <taxon>Fungi</taxon>
        <taxon>Dikarya</taxon>
        <taxon>Basidiomycota</taxon>
        <taxon>Agaricomycotina</taxon>
        <taxon>Agaricomycetes</taxon>
        <taxon>Polyporales</taxon>
        <taxon>Meripilaceae</taxon>
        <taxon>Meripilus</taxon>
    </lineage>
</organism>
<feature type="compositionally biased region" description="Low complexity" evidence="1">
    <location>
        <begin position="96"/>
        <end position="114"/>
    </location>
</feature>
<dbReference type="CDD" id="cd06464">
    <property type="entry name" value="ACD_sHsps-like"/>
    <property type="match status" value="1"/>
</dbReference>
<reference evidence="2" key="1">
    <citation type="submission" date="2022-07" db="EMBL/GenBank/DDBJ databases">
        <title>Genome Sequence of Physisporinus lineatus.</title>
        <authorList>
            <person name="Buettner E."/>
        </authorList>
    </citation>
    <scope>NUCLEOTIDE SEQUENCE</scope>
    <source>
        <strain evidence="2">VT162</strain>
    </source>
</reference>
<sequence length="228" mass="25600">MRAMELGLPSSPKPPRVQFKSQIGRTPMLLPRRFQLSISHGTVTRTLIIPSLTGRAIYHLPYSPVQMDAFNSTPSKTFNSNVIFPTSSPRIRAKSPELSISTSLSESSPSSRAPSPYPPVPESPTARSRRAPLPSRTPTMKLTSTMVEHTFDVWLPKELLSEMVTVSAKRGNRVDVVADIWHQEKDSHYEWEIAFPPHDVDMSSIRVDLAHGHLTIRARRLQRRSSTV</sequence>
<evidence type="ECO:0000313" key="2">
    <source>
        <dbReference type="EMBL" id="KAJ3483308.1"/>
    </source>
</evidence>